<organism evidence="2 3">
    <name type="scientific">Romanomermis culicivorax</name>
    <name type="common">Nematode worm</name>
    <dbReference type="NCBI Taxonomy" id="13658"/>
    <lineage>
        <taxon>Eukaryota</taxon>
        <taxon>Metazoa</taxon>
        <taxon>Ecdysozoa</taxon>
        <taxon>Nematoda</taxon>
        <taxon>Enoplea</taxon>
        <taxon>Dorylaimia</taxon>
        <taxon>Mermithida</taxon>
        <taxon>Mermithoidea</taxon>
        <taxon>Mermithidae</taxon>
        <taxon>Romanomermis</taxon>
    </lineage>
</organism>
<dbReference type="Proteomes" id="UP000887565">
    <property type="component" value="Unplaced"/>
</dbReference>
<accession>A0A915KCK6</accession>
<reference evidence="3" key="1">
    <citation type="submission" date="2022-11" db="UniProtKB">
        <authorList>
            <consortium name="WormBaseParasite"/>
        </authorList>
    </citation>
    <scope>IDENTIFICATION</scope>
</reference>
<feature type="compositionally biased region" description="Polar residues" evidence="1">
    <location>
        <begin position="9"/>
        <end position="19"/>
    </location>
</feature>
<protein>
    <submittedName>
        <fullName evidence="3">Uncharacterized protein</fullName>
    </submittedName>
</protein>
<keyword evidence="2" id="KW-1185">Reference proteome</keyword>
<feature type="region of interest" description="Disordered" evidence="1">
    <location>
        <begin position="1"/>
        <end position="22"/>
    </location>
</feature>
<evidence type="ECO:0000313" key="2">
    <source>
        <dbReference type="Proteomes" id="UP000887565"/>
    </source>
</evidence>
<evidence type="ECO:0000313" key="3">
    <source>
        <dbReference type="WBParaSite" id="nRc.2.0.1.t35649-RA"/>
    </source>
</evidence>
<sequence length="63" mass="6791">MFGDGLGSRSRQFSTSENGPSIVRLTELTDNTVVDVGEMSKTCNSDEFASNTIAAENLYVVND</sequence>
<dbReference type="WBParaSite" id="nRc.2.0.1.t35649-RA">
    <property type="protein sequence ID" value="nRc.2.0.1.t35649-RA"/>
    <property type="gene ID" value="nRc.2.0.1.g35649"/>
</dbReference>
<proteinExistence type="predicted"/>
<evidence type="ECO:0000256" key="1">
    <source>
        <dbReference type="SAM" id="MobiDB-lite"/>
    </source>
</evidence>
<dbReference type="AlphaFoldDB" id="A0A915KCK6"/>
<name>A0A915KCK6_ROMCU</name>